<feature type="region of interest" description="Disordered" evidence="1">
    <location>
        <begin position="1"/>
        <end position="25"/>
    </location>
</feature>
<dbReference type="AlphaFoldDB" id="F3NF76"/>
<proteinExistence type="predicted"/>
<comment type="caution">
    <text evidence="2">The sequence shown here is derived from an EMBL/GenBank/DDBJ whole genome shotgun (WGS) entry which is preliminary data.</text>
</comment>
<evidence type="ECO:0000256" key="1">
    <source>
        <dbReference type="SAM" id="MobiDB-lite"/>
    </source>
</evidence>
<protein>
    <submittedName>
        <fullName evidence="2">Uncharacterized protein</fullName>
    </submittedName>
</protein>
<evidence type="ECO:0000313" key="2">
    <source>
        <dbReference type="EMBL" id="EGG47959.1"/>
    </source>
</evidence>
<evidence type="ECO:0000313" key="3">
    <source>
        <dbReference type="Proteomes" id="UP000003022"/>
    </source>
</evidence>
<accession>F3NF76</accession>
<sequence length="37" mass="3869">MMSSPDASGARKGGLWGRGFPSRGPRAVYACSQVTNI</sequence>
<gene>
    <name evidence="2" type="ORF">SGM_1790</name>
</gene>
<dbReference type="Proteomes" id="UP000003022">
    <property type="component" value="Unassembled WGS sequence"/>
</dbReference>
<keyword evidence="3" id="KW-1185">Reference proteome</keyword>
<reference evidence="2 3" key="1">
    <citation type="journal article" date="2011" name="J. Bacteriol.">
        <title>Draft genome sequence of the marine bacterium Streptomyces griseoaurantiacus M045, which produces novel manumycin-type antibiotics with a pABA core component.</title>
        <authorList>
            <person name="Li F."/>
            <person name="Jiang P."/>
            <person name="Zheng H."/>
            <person name="Wang S."/>
            <person name="Zhao G."/>
            <person name="Qin S."/>
            <person name="Liu Z."/>
        </authorList>
    </citation>
    <scope>NUCLEOTIDE SEQUENCE [LARGE SCALE GENOMIC DNA]</scope>
    <source>
        <strain evidence="2 3">M045</strain>
    </source>
</reference>
<dbReference type="EMBL" id="AEYX01000028">
    <property type="protein sequence ID" value="EGG47959.1"/>
    <property type="molecule type" value="Genomic_DNA"/>
</dbReference>
<name>F3NF76_9ACTN</name>
<organism evidence="2 3">
    <name type="scientific">Streptomyces griseoaurantiacus M045</name>
    <dbReference type="NCBI Taxonomy" id="996637"/>
    <lineage>
        <taxon>Bacteria</taxon>
        <taxon>Bacillati</taxon>
        <taxon>Actinomycetota</taxon>
        <taxon>Actinomycetes</taxon>
        <taxon>Kitasatosporales</taxon>
        <taxon>Streptomycetaceae</taxon>
        <taxon>Streptomyces</taxon>
        <taxon>Streptomyces aurantiacus group</taxon>
    </lineage>
</organism>